<proteinExistence type="inferred from homology"/>
<sequence length="124" mass="13240">MEEHRSGEIHIAEDVIATIASLSATDVKGVAGMSGGLTGGIADVLGKKNLSKGVKVEVKNQVVYLHLNLVLEYGIAIPDIAWEIQDKVKTMVETMTALKVGAVDIHVQAVRFPEESVDTARESS</sequence>
<evidence type="ECO:0000256" key="1">
    <source>
        <dbReference type="ARBA" id="ARBA00005721"/>
    </source>
</evidence>
<accession>A0ABU9VQ55</accession>
<keyword evidence="3" id="KW-1185">Reference proteome</keyword>
<dbReference type="PANTHER" id="PTHR34297:SF2">
    <property type="entry name" value="ASP23_GLS24 FAMILY ENVELOPE STRESS RESPONSE PROTEIN"/>
    <property type="match status" value="1"/>
</dbReference>
<evidence type="ECO:0000313" key="3">
    <source>
        <dbReference type="Proteomes" id="UP001407405"/>
    </source>
</evidence>
<comment type="similarity">
    <text evidence="1">Belongs to the asp23 family.</text>
</comment>
<dbReference type="Proteomes" id="UP001407405">
    <property type="component" value="Unassembled WGS sequence"/>
</dbReference>
<comment type="caution">
    <text evidence="2">The sequence shown here is derived from an EMBL/GenBank/DDBJ whole genome shotgun (WGS) entry which is preliminary data.</text>
</comment>
<name>A0ABU9VQ55_9CLOT</name>
<gene>
    <name evidence="2" type="ORF">AAIG11_02425</name>
</gene>
<protein>
    <submittedName>
        <fullName evidence="2">Asp23/Gls24 family envelope stress response protein</fullName>
    </submittedName>
</protein>
<dbReference type="InterPro" id="IPR005531">
    <property type="entry name" value="Asp23"/>
</dbReference>
<dbReference type="EMBL" id="JBCITM010000002">
    <property type="protein sequence ID" value="MEN1759318.1"/>
    <property type="molecule type" value="Genomic_DNA"/>
</dbReference>
<dbReference type="Pfam" id="PF03780">
    <property type="entry name" value="Asp23"/>
    <property type="match status" value="1"/>
</dbReference>
<dbReference type="PANTHER" id="PTHR34297">
    <property type="entry name" value="HYPOTHETICAL CYTOSOLIC PROTEIN-RELATED"/>
    <property type="match status" value="1"/>
</dbReference>
<organism evidence="2 3">
    <name type="scientific">Anoxynatronum sibiricum</name>
    <dbReference type="NCBI Taxonomy" id="210623"/>
    <lineage>
        <taxon>Bacteria</taxon>
        <taxon>Bacillati</taxon>
        <taxon>Bacillota</taxon>
        <taxon>Clostridia</taxon>
        <taxon>Eubacteriales</taxon>
        <taxon>Clostridiaceae</taxon>
        <taxon>Anoxynatronum</taxon>
    </lineage>
</organism>
<evidence type="ECO:0000313" key="2">
    <source>
        <dbReference type="EMBL" id="MEN1759318.1"/>
    </source>
</evidence>
<reference evidence="2 3" key="1">
    <citation type="submission" date="2024-04" db="EMBL/GenBank/DDBJ databases">
        <title>Genome sequencing and metabolic network reconstruction of aminoacids and betaine degradation by Anoxynatronum sibiricum.</title>
        <authorList>
            <person name="Detkova E.N."/>
            <person name="Boltjanskaja Y.V."/>
            <person name="Mardanov A.V."/>
            <person name="Kevbrin V."/>
        </authorList>
    </citation>
    <scope>NUCLEOTIDE SEQUENCE [LARGE SCALE GENOMIC DNA]</scope>
    <source>
        <strain evidence="2 3">Z-7981</strain>
    </source>
</reference>